<accession>A0A834KV39</accession>
<reference evidence="2" key="1">
    <citation type="journal article" date="2020" name="G3 (Bethesda)">
        <title>High-Quality Assemblies for Three Invasive Social Wasps from the &lt;i&gt;Vespula&lt;/i&gt; Genus.</title>
        <authorList>
            <person name="Harrop T.W.R."/>
            <person name="Guhlin J."/>
            <person name="McLaughlin G.M."/>
            <person name="Permina E."/>
            <person name="Stockwell P."/>
            <person name="Gilligan J."/>
            <person name="Le Lec M.F."/>
            <person name="Gruber M.A.M."/>
            <person name="Quinn O."/>
            <person name="Lovegrove M."/>
            <person name="Duncan E.J."/>
            <person name="Remnant E.J."/>
            <person name="Van Eeckhoven J."/>
            <person name="Graham B."/>
            <person name="Knapp R.A."/>
            <person name="Langford K.W."/>
            <person name="Kronenberg Z."/>
            <person name="Press M.O."/>
            <person name="Eacker S.M."/>
            <person name="Wilson-Rankin E.E."/>
            <person name="Purcell J."/>
            <person name="Lester P.J."/>
            <person name="Dearden P.K."/>
        </authorList>
    </citation>
    <scope>NUCLEOTIDE SEQUENCE</scope>
    <source>
        <strain evidence="2">Marl-1</strain>
    </source>
</reference>
<protein>
    <submittedName>
        <fullName evidence="2">Uncharacterized protein</fullName>
    </submittedName>
</protein>
<gene>
    <name evidence="2" type="ORF">HZH66_001468</name>
</gene>
<feature type="compositionally biased region" description="Basic and acidic residues" evidence="1">
    <location>
        <begin position="1"/>
        <end position="41"/>
    </location>
</feature>
<organism evidence="2 3">
    <name type="scientific">Vespula vulgaris</name>
    <name type="common">Yellow jacket</name>
    <name type="synonym">Wasp</name>
    <dbReference type="NCBI Taxonomy" id="7454"/>
    <lineage>
        <taxon>Eukaryota</taxon>
        <taxon>Metazoa</taxon>
        <taxon>Ecdysozoa</taxon>
        <taxon>Arthropoda</taxon>
        <taxon>Hexapoda</taxon>
        <taxon>Insecta</taxon>
        <taxon>Pterygota</taxon>
        <taxon>Neoptera</taxon>
        <taxon>Endopterygota</taxon>
        <taxon>Hymenoptera</taxon>
        <taxon>Apocrita</taxon>
        <taxon>Aculeata</taxon>
        <taxon>Vespoidea</taxon>
        <taxon>Vespidae</taxon>
        <taxon>Vespinae</taxon>
        <taxon>Vespula</taxon>
    </lineage>
</organism>
<dbReference type="AlphaFoldDB" id="A0A834KV39"/>
<evidence type="ECO:0000313" key="3">
    <source>
        <dbReference type="Proteomes" id="UP000614350"/>
    </source>
</evidence>
<sequence>MEETKERVKREERSRSQAKAGNREAREKKESVNRKRDRENSRGMPWIKCLGGAGGKARRGKPLSVSQPIHLLVKVRFFR</sequence>
<proteinExistence type="predicted"/>
<dbReference type="Proteomes" id="UP000614350">
    <property type="component" value="Unassembled WGS sequence"/>
</dbReference>
<dbReference type="EMBL" id="JACSEA010000001">
    <property type="protein sequence ID" value="KAF7412572.1"/>
    <property type="molecule type" value="Genomic_DNA"/>
</dbReference>
<name>A0A834KV39_VESVU</name>
<evidence type="ECO:0000256" key="1">
    <source>
        <dbReference type="SAM" id="MobiDB-lite"/>
    </source>
</evidence>
<evidence type="ECO:0000313" key="2">
    <source>
        <dbReference type="EMBL" id="KAF7412572.1"/>
    </source>
</evidence>
<feature type="region of interest" description="Disordered" evidence="1">
    <location>
        <begin position="1"/>
        <end position="65"/>
    </location>
</feature>
<comment type="caution">
    <text evidence="2">The sequence shown here is derived from an EMBL/GenBank/DDBJ whole genome shotgun (WGS) entry which is preliminary data.</text>
</comment>
<keyword evidence="3" id="KW-1185">Reference proteome</keyword>